<evidence type="ECO:0000256" key="2">
    <source>
        <dbReference type="ARBA" id="ARBA00022803"/>
    </source>
</evidence>
<dbReference type="SUPFAM" id="SSF48452">
    <property type="entry name" value="TPR-like"/>
    <property type="match status" value="1"/>
</dbReference>
<sequence length="314" mass="34813">MTRGSAVHTFSLREVQSLLGVSRRALQILIDAGFVQPSRGARNDLRFTFREVVLLRTALKLRGSRIPPRRVLQALSRIKDQLPDVAPLSGVRITAVGDAVAVTAGAAQWDAVSGQLLLDFEVADVKGDVTFLDRAPTSQSARRKQAQDWYSLAEQLQATDAVGAEAAYRKAIELSPEPDFHAYNNLGALLAGDSSRCGHALKVFDEALKHFADAELLHANRAVVLEEMGRLEDAATSYLRCVEINEKNDQAAFEHALLLEKLRRYEEAMQAYARCLDINPGNEEALRHLTELHEQRGDTRAVIRHLSAWRRSNG</sequence>
<dbReference type="Gene3D" id="1.25.40.10">
    <property type="entry name" value="Tetratricopeptide repeat domain"/>
    <property type="match status" value="1"/>
</dbReference>
<evidence type="ECO:0000313" key="6">
    <source>
        <dbReference type="Proteomes" id="UP000199365"/>
    </source>
</evidence>
<dbReference type="Gene3D" id="1.10.1660.10">
    <property type="match status" value="1"/>
</dbReference>
<reference evidence="6" key="1">
    <citation type="submission" date="2016-10" db="EMBL/GenBank/DDBJ databases">
        <authorList>
            <person name="Varghese N."/>
            <person name="Submissions S."/>
        </authorList>
    </citation>
    <scope>NUCLEOTIDE SEQUENCE [LARGE SCALE GENOMIC DNA]</scope>
    <source>
        <strain evidence="6">DUS833</strain>
    </source>
</reference>
<organism evidence="5 6">
    <name type="scientific">Paraburkholderia tuberum</name>
    <dbReference type="NCBI Taxonomy" id="157910"/>
    <lineage>
        <taxon>Bacteria</taxon>
        <taxon>Pseudomonadati</taxon>
        <taxon>Pseudomonadota</taxon>
        <taxon>Betaproteobacteria</taxon>
        <taxon>Burkholderiales</taxon>
        <taxon>Burkholderiaceae</taxon>
        <taxon>Paraburkholderia</taxon>
    </lineage>
</organism>
<dbReference type="SMART" id="SM00028">
    <property type="entry name" value="TPR"/>
    <property type="match status" value="3"/>
</dbReference>
<dbReference type="RefSeq" id="WP_090812879.1">
    <property type="nucleotide sequence ID" value="NZ_FNKX01000005.1"/>
</dbReference>
<evidence type="ECO:0000313" key="5">
    <source>
        <dbReference type="EMBL" id="SDR62970.1"/>
    </source>
</evidence>
<dbReference type="STRING" id="157910.SAMN05445850_8543"/>
<dbReference type="Proteomes" id="UP000199365">
    <property type="component" value="Unassembled WGS sequence"/>
</dbReference>
<dbReference type="Pfam" id="PF13181">
    <property type="entry name" value="TPR_8"/>
    <property type="match status" value="2"/>
</dbReference>
<feature type="domain" description="HTH merR-type" evidence="4">
    <location>
        <begin position="10"/>
        <end position="71"/>
    </location>
</feature>
<dbReference type="EMBL" id="FNKX01000005">
    <property type="protein sequence ID" value="SDR62970.1"/>
    <property type="molecule type" value="Genomic_DNA"/>
</dbReference>
<dbReference type="PANTHER" id="PTHR44943:SF8">
    <property type="entry name" value="TPR REPEAT-CONTAINING PROTEIN MJ0263"/>
    <property type="match status" value="1"/>
</dbReference>
<keyword evidence="2 3" id="KW-0802">TPR repeat</keyword>
<name>A0A1H1KLT5_9BURK</name>
<dbReference type="Pfam" id="PF13411">
    <property type="entry name" value="MerR_1"/>
    <property type="match status" value="1"/>
</dbReference>
<gene>
    <name evidence="5" type="ORF">SAMN05445850_8543</name>
</gene>
<feature type="repeat" description="TPR" evidence="3">
    <location>
        <begin position="249"/>
        <end position="282"/>
    </location>
</feature>
<evidence type="ECO:0000256" key="3">
    <source>
        <dbReference type="PROSITE-ProRule" id="PRU00339"/>
    </source>
</evidence>
<dbReference type="GO" id="GO:0003677">
    <property type="term" value="F:DNA binding"/>
    <property type="evidence" value="ECO:0007669"/>
    <property type="project" value="InterPro"/>
</dbReference>
<accession>A0A1H1KLT5</accession>
<dbReference type="InterPro" id="IPR011990">
    <property type="entry name" value="TPR-like_helical_dom_sf"/>
</dbReference>
<evidence type="ECO:0000256" key="1">
    <source>
        <dbReference type="ARBA" id="ARBA00022737"/>
    </source>
</evidence>
<dbReference type="GO" id="GO:0006355">
    <property type="term" value="P:regulation of DNA-templated transcription"/>
    <property type="evidence" value="ECO:0007669"/>
    <property type="project" value="InterPro"/>
</dbReference>
<proteinExistence type="predicted"/>
<protein>
    <submittedName>
        <fullName evidence="5">Tetratricopeptide repeat-containing protein</fullName>
    </submittedName>
</protein>
<keyword evidence="1" id="KW-0677">Repeat</keyword>
<evidence type="ECO:0000259" key="4">
    <source>
        <dbReference type="Pfam" id="PF13411"/>
    </source>
</evidence>
<dbReference type="InterPro" id="IPR051685">
    <property type="entry name" value="Ycf3/AcsC/BcsC/TPR_MFPF"/>
</dbReference>
<dbReference type="AlphaFoldDB" id="A0A1H1KLT5"/>
<keyword evidence="6" id="KW-1185">Reference proteome</keyword>
<dbReference type="PROSITE" id="PS50005">
    <property type="entry name" value="TPR"/>
    <property type="match status" value="1"/>
</dbReference>
<dbReference type="InterPro" id="IPR000551">
    <property type="entry name" value="MerR-type_HTH_dom"/>
</dbReference>
<dbReference type="PANTHER" id="PTHR44943">
    <property type="entry name" value="CELLULOSE SYNTHASE OPERON PROTEIN C"/>
    <property type="match status" value="1"/>
</dbReference>
<dbReference type="InterPro" id="IPR019734">
    <property type="entry name" value="TPR_rpt"/>
</dbReference>